<comment type="similarity">
    <text evidence="1">Belongs to the protein kinase superfamily. STE Ser/Thr protein kinase family. MAP kinase kinase kinase subfamily.</text>
</comment>
<feature type="compositionally biased region" description="Low complexity" evidence="8">
    <location>
        <begin position="1401"/>
        <end position="1446"/>
    </location>
</feature>
<dbReference type="GO" id="GO:0038066">
    <property type="term" value="P:p38MAPK cascade"/>
    <property type="evidence" value="ECO:0007669"/>
    <property type="project" value="TreeGrafter"/>
</dbReference>
<accession>A0A1Q2YL20</accession>
<dbReference type="GO" id="GO:0004674">
    <property type="term" value="F:protein serine/threonine kinase activity"/>
    <property type="evidence" value="ECO:0007669"/>
    <property type="project" value="UniProtKB-KW"/>
</dbReference>
<feature type="region of interest" description="Disordered" evidence="8">
    <location>
        <begin position="93"/>
        <end position="192"/>
    </location>
</feature>
<dbReference type="GO" id="GO:0005524">
    <property type="term" value="F:ATP binding"/>
    <property type="evidence" value="ECO:0007669"/>
    <property type="project" value="UniProtKB-UniRule"/>
</dbReference>
<dbReference type="EMBL" id="BDGI01000166">
    <property type="protein sequence ID" value="GAV30245.1"/>
    <property type="molecule type" value="Genomic_DNA"/>
</dbReference>
<keyword evidence="4 7" id="KW-0547">Nucleotide-binding</keyword>
<evidence type="ECO:0000256" key="5">
    <source>
        <dbReference type="ARBA" id="ARBA00022777"/>
    </source>
</evidence>
<name>A0A1Q2YL20_9ASCO</name>
<reference evidence="10 11" key="1">
    <citation type="submission" date="2016-08" db="EMBL/GenBank/DDBJ databases">
        <title>Whole genome shotgun sequence of Pichia membranifaciens KS47-1.</title>
        <authorList>
            <person name="Konishi M."/>
            <person name="Ishida M."/>
            <person name="Arakawa T."/>
            <person name="Kato Y."/>
            <person name="Horiuchi J."/>
        </authorList>
    </citation>
    <scope>NUCLEOTIDE SEQUENCE [LARGE SCALE GENOMIC DNA]</scope>
    <source>
        <strain evidence="10 11">KS47-1</strain>
    </source>
</reference>
<dbReference type="SMART" id="SM00220">
    <property type="entry name" value="S_TKc"/>
    <property type="match status" value="1"/>
</dbReference>
<evidence type="ECO:0000313" key="10">
    <source>
        <dbReference type="EMBL" id="GAV30245.1"/>
    </source>
</evidence>
<dbReference type="Gene3D" id="1.10.510.10">
    <property type="entry name" value="Transferase(Phosphotransferase) domain 1"/>
    <property type="match status" value="2"/>
</dbReference>
<dbReference type="Proteomes" id="UP000186136">
    <property type="component" value="Unassembled WGS sequence"/>
</dbReference>
<evidence type="ECO:0000313" key="11">
    <source>
        <dbReference type="Proteomes" id="UP000186136"/>
    </source>
</evidence>
<feature type="compositionally biased region" description="Low complexity" evidence="8">
    <location>
        <begin position="171"/>
        <end position="185"/>
    </location>
</feature>
<dbReference type="InterPro" id="IPR050538">
    <property type="entry name" value="MAP_kinase_kinase_kinase"/>
</dbReference>
<dbReference type="PROSITE" id="PS00108">
    <property type="entry name" value="PROTEIN_KINASE_ST"/>
    <property type="match status" value="1"/>
</dbReference>
<keyword evidence="3" id="KW-0808">Transferase</keyword>
<dbReference type="PANTHER" id="PTHR48016">
    <property type="entry name" value="MAP KINASE KINASE KINASE SSK2-RELATED-RELATED"/>
    <property type="match status" value="1"/>
</dbReference>
<keyword evidence="5" id="KW-0418">Kinase</keyword>
<feature type="binding site" evidence="7">
    <location>
        <position position="1268"/>
    </location>
    <ligand>
        <name>ATP</name>
        <dbReference type="ChEBI" id="CHEBI:30616"/>
    </ligand>
</feature>
<evidence type="ECO:0000256" key="7">
    <source>
        <dbReference type="PROSITE-ProRule" id="PRU10141"/>
    </source>
</evidence>
<evidence type="ECO:0000256" key="1">
    <source>
        <dbReference type="ARBA" id="ARBA00006529"/>
    </source>
</evidence>
<dbReference type="InterPro" id="IPR017441">
    <property type="entry name" value="Protein_kinase_ATP_BS"/>
</dbReference>
<evidence type="ECO:0000256" key="4">
    <source>
        <dbReference type="ARBA" id="ARBA00022741"/>
    </source>
</evidence>
<dbReference type="PANTHER" id="PTHR48016:SF32">
    <property type="entry name" value="MITOGEN-ACTIVATED PROTEIN KINASE KINASE KINASE 4"/>
    <property type="match status" value="1"/>
</dbReference>
<proteinExistence type="inferred from homology"/>
<evidence type="ECO:0000256" key="3">
    <source>
        <dbReference type="ARBA" id="ARBA00022679"/>
    </source>
</evidence>
<evidence type="ECO:0000256" key="8">
    <source>
        <dbReference type="SAM" id="MobiDB-lite"/>
    </source>
</evidence>
<gene>
    <name evidence="10" type="ORF">PMKS-003755</name>
</gene>
<dbReference type="PROSITE" id="PS00107">
    <property type="entry name" value="PROTEIN_KINASE_ATP"/>
    <property type="match status" value="1"/>
</dbReference>
<dbReference type="GO" id="GO:0030447">
    <property type="term" value="P:filamentous growth"/>
    <property type="evidence" value="ECO:0007669"/>
    <property type="project" value="UniProtKB-ARBA"/>
</dbReference>
<evidence type="ECO:0000256" key="2">
    <source>
        <dbReference type="ARBA" id="ARBA00022527"/>
    </source>
</evidence>
<keyword evidence="6 7" id="KW-0067">ATP-binding</keyword>
<dbReference type="SUPFAM" id="SSF56112">
    <property type="entry name" value="Protein kinase-like (PK-like)"/>
    <property type="match status" value="1"/>
</dbReference>
<keyword evidence="11" id="KW-1185">Reference proteome</keyword>
<dbReference type="InterPro" id="IPR008271">
    <property type="entry name" value="Ser/Thr_kinase_AS"/>
</dbReference>
<dbReference type="PROSITE" id="PS50011">
    <property type="entry name" value="PROTEIN_KINASE_DOM"/>
    <property type="match status" value="1"/>
</dbReference>
<keyword evidence="2" id="KW-0723">Serine/threonine-protein kinase</keyword>
<dbReference type="InterPro" id="IPR011009">
    <property type="entry name" value="Kinase-like_dom_sf"/>
</dbReference>
<protein>
    <recommendedName>
        <fullName evidence="9">Protein kinase domain-containing protein</fullName>
    </recommendedName>
</protein>
<feature type="compositionally biased region" description="Polar residues" evidence="8">
    <location>
        <begin position="117"/>
        <end position="151"/>
    </location>
</feature>
<sequence length="1681" mass="188064">MTPLSTSSLRAKLSRNPSTSSIAESNKAKMKLKLQLSQQAASLATLQATPVLLSPRGTPTTSPNFNADGFFANYDASASSNNTSLSNQSHLDALLDDSIPNPGQNIELTIPNDPTALPSSTEVSPSSDIQNSGSKMFSPPVSATANPKVHNSSSTSKSSLHPLQTKLNRMPSSSAIPGSASAKSPRSPLNKYKSRNIAYQPLPEPVRPQTSILKSNFNTKFSQQYQQQEKMYLTGITKYRNRYKNADDYYDKSVLPDDVDTATESSYSAANEPTEFSRIGSMDSEIFPTEDSDYLNDRNDKGREYEALKALGHQIGSELLNKEFESISEYSLDSNLLLELLNKNDEIQLKNTDANGSISERLEWQAMLQTVLTGDVVTGEKTKLVKPLTELEGENMLHVGYKEDFWLGIRAKLYGRTEEEQKRLVLYHRGLVDGTFDEIMNFKLEFPLDGADMSYVEKVRFASKKVNYLLNKYERCQELWRTQKEMETDKPQCATPEFNSRINCLVAWISVTDAVERESDVLKKWVGNNDLDVLRAGCSSSSSTSSPEIDEAATNGGKVKDDDQMFKDDRPFVERILKEKDIENLFNKRLFTTFSHWTIKAKTSYLEYHQYFNELGLPSYLDNLFVLTNFPSKLMKEIIKTRLAYAKKLANPTMMMIDQTLDDLKMYLRLSLEIKISMLEYCAPVNGWISFPDYQDPEFDNAIIQCVNHYMYLLNRKLLFSPKGLKSFRTFKEPEELEKEWEFLQNMGFYISEISVDFSVQITSLALKLVNRLYSFIQHQIQGPPSDGYRLDSQRLIRWYTSSIENFGQMRRKFIRFEIGLFQYFLNSVMFKVLPQKTQKFFSLLKESNHALFHSPKIAEDGIYIFVSESLVNRPYDVSCILKNTYLGVNFANIPKRHIDVIRSYHPSIQYDNASSDYDDEEEETNNLCLDYVIVIVPPKALMWDGVVVPFSGVDHLSISELKRGSAMFLTAGGPSLNISDTFEIFKQYAGDTIGSNSKVCCSVPKLEENFQTTIKIFSRITCLAIDSTPSIRNLCRGVGNCQELVNNIFIFARDVGRDSIRNSALTFDLSSARGTIILRMIKLAIEWLSFIVDDCSPTDPKTFRWCVSALEFAMDVTRGFNILTLDSEKFYRLKDKVAGCMSLLIAHFDIMGARAKELQKTRMQKYALNSQKDIYTLDDESLGSLRQHIMHQIGKIEEERRHLQVEQRSVGRVLDDTNMENQLLTYLASSFSSVSIRWQKGKFLGGGTFGSVFACVNLDTGGPMAVKEIRFQDRQSIKTIVPAIKGEMSVLELLSHPNIVQFFGVEVHRDRVYIFMEYCSGGSLAGLLEYGRIEDELVIQLYTLQMLEALAYLHQFGIVHRDVKPDNILLDHMGVIKFVDFGSAKVIAIPNGGSAGGSASGPSSGTLNNNNNNSMISNSNPNTSYGENESFNGASNSGGSPSNVSTIGNPDISITPIVGFEAHSPADYIRSTTSTISSTLSLNEIVAGNAQNNGKLTSTNNNLVSTLSSVSTSSISAFTGLTGDLGTMSLLNNTAINNPTTGAIVESIMESKKSHALTGTPMYMSPETIKGDNVGRFGAMDIWSLGCCVLEMATGRRPWSNLDNEFAVMYHIAAGHLPQFPSTKELSEQGQEFLSKCLTIDPQKRASAVELLQDPWIQAIRNEAFSDPSGMNVNESTVIE</sequence>
<evidence type="ECO:0000256" key="6">
    <source>
        <dbReference type="ARBA" id="ARBA00022840"/>
    </source>
</evidence>
<feature type="region of interest" description="Disordered" evidence="8">
    <location>
        <begin position="1"/>
        <end position="26"/>
    </location>
</feature>
<feature type="region of interest" description="Disordered" evidence="8">
    <location>
        <begin position="1396"/>
        <end position="1449"/>
    </location>
</feature>
<evidence type="ECO:0000259" key="9">
    <source>
        <dbReference type="PROSITE" id="PS50011"/>
    </source>
</evidence>
<feature type="region of interest" description="Disordered" evidence="8">
    <location>
        <begin position="538"/>
        <end position="564"/>
    </location>
</feature>
<organism evidence="10 11">
    <name type="scientific">Pichia membranifaciens</name>
    <dbReference type="NCBI Taxonomy" id="4926"/>
    <lineage>
        <taxon>Eukaryota</taxon>
        <taxon>Fungi</taxon>
        <taxon>Dikarya</taxon>
        <taxon>Ascomycota</taxon>
        <taxon>Saccharomycotina</taxon>
        <taxon>Pichiomycetes</taxon>
        <taxon>Pichiales</taxon>
        <taxon>Pichiaceae</taxon>
        <taxon>Pichia</taxon>
    </lineage>
</organism>
<feature type="domain" description="Protein kinase" evidence="9">
    <location>
        <begin position="1239"/>
        <end position="1658"/>
    </location>
</feature>
<feature type="compositionally biased region" description="Polar residues" evidence="8">
    <location>
        <begin position="1"/>
        <end position="24"/>
    </location>
</feature>
<dbReference type="OrthoDB" id="1043025at2759"/>
<dbReference type="InterPro" id="IPR000719">
    <property type="entry name" value="Prot_kinase_dom"/>
</dbReference>
<dbReference type="Pfam" id="PF00069">
    <property type="entry name" value="Pkinase"/>
    <property type="match status" value="2"/>
</dbReference>
<comment type="caution">
    <text evidence="10">The sequence shown here is derived from an EMBL/GenBank/DDBJ whole genome shotgun (WGS) entry which is preliminary data.</text>
</comment>